<dbReference type="Proteomes" id="UP001549122">
    <property type="component" value="Unassembled WGS sequence"/>
</dbReference>
<name>A0ABV2FEX5_9STRE</name>
<evidence type="ECO:0008006" key="3">
    <source>
        <dbReference type="Google" id="ProtNLM"/>
    </source>
</evidence>
<proteinExistence type="predicted"/>
<accession>A0ABV2FEX5</accession>
<gene>
    <name evidence="1" type="ORF">ABID29_000221</name>
</gene>
<dbReference type="EMBL" id="JBEPLO010000002">
    <property type="protein sequence ID" value="MET3557112.1"/>
    <property type="molecule type" value="Genomic_DNA"/>
</dbReference>
<evidence type="ECO:0000313" key="1">
    <source>
        <dbReference type="EMBL" id="MET3557112.1"/>
    </source>
</evidence>
<reference evidence="1 2" key="1">
    <citation type="submission" date="2024-06" db="EMBL/GenBank/DDBJ databases">
        <title>Genomic Encyclopedia of Type Strains, Phase IV (KMG-IV): sequencing the most valuable type-strain genomes for metagenomic binning, comparative biology and taxonomic classification.</title>
        <authorList>
            <person name="Goeker M."/>
        </authorList>
    </citation>
    <scope>NUCLEOTIDE SEQUENCE [LARGE SCALE GENOMIC DNA]</scope>
    <source>
        <strain evidence="1 2">DSM 28303</strain>
    </source>
</reference>
<keyword evidence="2" id="KW-1185">Reference proteome</keyword>
<comment type="caution">
    <text evidence="1">The sequence shown here is derived from an EMBL/GenBank/DDBJ whole genome shotgun (WGS) entry which is preliminary data.</text>
</comment>
<evidence type="ECO:0000313" key="2">
    <source>
        <dbReference type="Proteomes" id="UP001549122"/>
    </source>
</evidence>
<organism evidence="1 2">
    <name type="scientific">Streptococcus rupicaprae</name>
    <dbReference type="NCBI Taxonomy" id="759619"/>
    <lineage>
        <taxon>Bacteria</taxon>
        <taxon>Bacillati</taxon>
        <taxon>Bacillota</taxon>
        <taxon>Bacilli</taxon>
        <taxon>Lactobacillales</taxon>
        <taxon>Streptococcaceae</taxon>
        <taxon>Streptococcus</taxon>
    </lineage>
</organism>
<sequence length="117" mass="13016">MKKSINAQKKIEPANLPKTMMSHVLELFRKKYSTGAVRQIGVSYSGFVDESYTLLSLFDDVEQIEKENRLQTAIDVVREQFGFLAIQKGTVLTEGSRIIERSKLIGGHSAGGLEGLK</sequence>
<protein>
    <recommendedName>
        <fullName evidence="3">DNA polymerase IV</fullName>
    </recommendedName>
</protein>